<organism evidence="1">
    <name type="scientific">Solanum chacoense</name>
    <name type="common">Chaco potato</name>
    <dbReference type="NCBI Taxonomy" id="4108"/>
    <lineage>
        <taxon>Eukaryota</taxon>
        <taxon>Viridiplantae</taxon>
        <taxon>Streptophyta</taxon>
        <taxon>Embryophyta</taxon>
        <taxon>Tracheophyta</taxon>
        <taxon>Spermatophyta</taxon>
        <taxon>Magnoliopsida</taxon>
        <taxon>eudicotyledons</taxon>
        <taxon>Gunneridae</taxon>
        <taxon>Pentapetalae</taxon>
        <taxon>asterids</taxon>
        <taxon>lamiids</taxon>
        <taxon>Solanales</taxon>
        <taxon>Solanaceae</taxon>
        <taxon>Solanoideae</taxon>
        <taxon>Solaneae</taxon>
        <taxon>Solanum</taxon>
    </lineage>
</organism>
<reference evidence="1" key="1">
    <citation type="submission" date="2015-12" db="EMBL/GenBank/DDBJ databases">
        <title>Gene expression during late stages of embryo sac development: a critical building block for successful pollen-pistil interactions.</title>
        <authorList>
            <person name="Liu Y."/>
            <person name="Joly V."/>
            <person name="Sabar M."/>
            <person name="Matton D.P."/>
        </authorList>
    </citation>
    <scope>NUCLEOTIDE SEQUENCE</scope>
</reference>
<accession>A0A0V0GM88</accession>
<protein>
    <submittedName>
        <fullName evidence="1">Putative ovule protein</fullName>
    </submittedName>
</protein>
<name>A0A0V0GM88_SOLCH</name>
<evidence type="ECO:0000313" key="1">
    <source>
        <dbReference type="EMBL" id="JAP09285.1"/>
    </source>
</evidence>
<sequence>MMETYAISIFTATNGPINVNSLPLIMQNIYRITDLILKITYQWQPFSVHNMETIISSKLQHK</sequence>
<dbReference type="EMBL" id="GEDG01035301">
    <property type="protein sequence ID" value="JAP09285.1"/>
    <property type="molecule type" value="Transcribed_RNA"/>
</dbReference>
<proteinExistence type="predicted"/>
<dbReference type="AlphaFoldDB" id="A0A0V0GM88"/>